<reference evidence="1 2" key="1">
    <citation type="journal article" date="2013" name="Genome Announc.">
        <title>Genome Sequence of Serratia plymuthica Strain S13, an Endophyte with Germination- and Plant-Growth-Promoting Activity from the Flower of Styrian Oil Pumpkin.</title>
        <authorList>
            <person name="Muller H."/>
            <person name="Furnkranz M."/>
            <person name="Grube M."/>
            <person name="Berg G."/>
        </authorList>
    </citation>
    <scope>NUCLEOTIDE SEQUENCE [LARGE SCALE GENOMIC DNA]</scope>
    <source>
        <strain evidence="1">S13</strain>
    </source>
</reference>
<dbReference type="HOGENOM" id="CLU_3316869_0_0_6"/>
<gene>
    <name evidence="1" type="ORF">M621_00740</name>
</gene>
<dbReference type="EMBL" id="CP006566">
    <property type="protein sequence ID" value="AGP46707.1"/>
    <property type="molecule type" value="Genomic_DNA"/>
</dbReference>
<proteinExistence type="predicted"/>
<name>S4YN45_SERPL</name>
<dbReference type="Proteomes" id="UP000014900">
    <property type="component" value="Chromosome"/>
</dbReference>
<evidence type="ECO:0000313" key="1">
    <source>
        <dbReference type="EMBL" id="AGP46707.1"/>
    </source>
</evidence>
<organism evidence="1 2">
    <name type="scientific">Serratia plymuthica S13</name>
    <dbReference type="NCBI Taxonomy" id="1348660"/>
    <lineage>
        <taxon>Bacteria</taxon>
        <taxon>Pseudomonadati</taxon>
        <taxon>Pseudomonadota</taxon>
        <taxon>Gammaproteobacteria</taxon>
        <taxon>Enterobacterales</taxon>
        <taxon>Yersiniaceae</taxon>
        <taxon>Serratia</taxon>
    </lineage>
</organism>
<dbReference type="AlphaFoldDB" id="S4YN45"/>
<sequence length="39" mass="4462">MSSLIIVRACYAEKKKPVNTLDRIIAQQLITMTNDQKRA</sequence>
<dbReference type="KEGG" id="sry:M621_00740"/>
<accession>S4YN45</accession>
<evidence type="ECO:0000313" key="2">
    <source>
        <dbReference type="Proteomes" id="UP000014900"/>
    </source>
</evidence>
<protein>
    <submittedName>
        <fullName evidence="1">Uncharacterized protein</fullName>
    </submittedName>
</protein>